<gene>
    <name evidence="1" type="ORF">FHS27_006613</name>
</gene>
<organism evidence="1 2">
    <name type="scientific">Aporhodopirellula rubra</name>
    <dbReference type="NCBI Taxonomy" id="980271"/>
    <lineage>
        <taxon>Bacteria</taxon>
        <taxon>Pseudomonadati</taxon>
        <taxon>Planctomycetota</taxon>
        <taxon>Planctomycetia</taxon>
        <taxon>Pirellulales</taxon>
        <taxon>Pirellulaceae</taxon>
        <taxon>Aporhodopirellula</taxon>
    </lineage>
</organism>
<sequence length="227" mass="24248">MGGFCVGPSGLRVFCGGIRWLTPPALVVSARWAWGGWFLGDVVGGCGDQIGGAIWRLWGGWFSGGGWLAAEAWGVWSCVGPLGLGWLFFGGRGWRLWGQIGGAIWRLWVGALSGRRKGSRYRCGFSVPHTFLSGGAGCSMPRQASAEGIPLRLRPAVCRSAIEHWIKPGVRSASSTTVVGRSSESNNVGRRRAARAKLTIGKRLDAAPVHGVVLLRLALRTLASKRP</sequence>
<reference evidence="1 2" key="1">
    <citation type="submission" date="2020-08" db="EMBL/GenBank/DDBJ databases">
        <title>Genomic Encyclopedia of Type Strains, Phase III (KMG-III): the genomes of soil and plant-associated and newly described type strains.</title>
        <authorList>
            <person name="Whitman W."/>
        </authorList>
    </citation>
    <scope>NUCLEOTIDE SEQUENCE [LARGE SCALE GENOMIC DNA]</scope>
    <source>
        <strain evidence="1 2">CECT 8075</strain>
    </source>
</reference>
<name>A0A7W5E5T3_9BACT</name>
<proteinExistence type="predicted"/>
<accession>A0A7W5E5T3</accession>
<evidence type="ECO:0000313" key="1">
    <source>
        <dbReference type="EMBL" id="MBB3210764.1"/>
    </source>
</evidence>
<protein>
    <submittedName>
        <fullName evidence="1">Uncharacterized protein</fullName>
    </submittedName>
</protein>
<comment type="caution">
    <text evidence="1">The sequence shown here is derived from an EMBL/GenBank/DDBJ whole genome shotgun (WGS) entry which is preliminary data.</text>
</comment>
<dbReference type="Proteomes" id="UP000536179">
    <property type="component" value="Unassembled WGS sequence"/>
</dbReference>
<dbReference type="AlphaFoldDB" id="A0A7W5E5T3"/>
<dbReference type="EMBL" id="JACHXU010000075">
    <property type="protein sequence ID" value="MBB3210764.1"/>
    <property type="molecule type" value="Genomic_DNA"/>
</dbReference>
<evidence type="ECO:0000313" key="2">
    <source>
        <dbReference type="Proteomes" id="UP000536179"/>
    </source>
</evidence>
<keyword evidence="2" id="KW-1185">Reference proteome</keyword>